<dbReference type="InterPro" id="IPR051316">
    <property type="entry name" value="Zinc-reg_GTPase_activator"/>
</dbReference>
<proteinExistence type="predicted"/>
<dbReference type="InterPro" id="IPR003495">
    <property type="entry name" value="CobW/HypB/UreG_nucleotide-bd"/>
</dbReference>
<dbReference type="Pfam" id="PF02492">
    <property type="entry name" value="cobW"/>
    <property type="match status" value="1"/>
</dbReference>
<evidence type="ECO:0000313" key="2">
    <source>
        <dbReference type="EMBL" id="WNY28860.1"/>
    </source>
</evidence>
<accession>A0AA96VAS3</accession>
<evidence type="ECO:0000259" key="1">
    <source>
        <dbReference type="Pfam" id="PF02492"/>
    </source>
</evidence>
<keyword evidence="3" id="KW-1185">Reference proteome</keyword>
<dbReference type="Gene3D" id="3.40.50.300">
    <property type="entry name" value="P-loop containing nucleotide triphosphate hydrolases"/>
    <property type="match status" value="1"/>
</dbReference>
<name>A0AA96VAS3_9EURY</name>
<dbReference type="KEGG" id="mees:MmiEs2_10690"/>
<organism evidence="2 3">
    <name type="scientific">Methanimicrococcus stummii</name>
    <dbReference type="NCBI Taxonomy" id="3028294"/>
    <lineage>
        <taxon>Archaea</taxon>
        <taxon>Methanobacteriati</taxon>
        <taxon>Methanobacteriota</taxon>
        <taxon>Stenosarchaea group</taxon>
        <taxon>Methanomicrobia</taxon>
        <taxon>Methanosarcinales</taxon>
        <taxon>Methanosarcinaceae</taxon>
        <taxon>Methanimicrococcus</taxon>
    </lineage>
</organism>
<dbReference type="GO" id="GO:0005737">
    <property type="term" value="C:cytoplasm"/>
    <property type="evidence" value="ECO:0007669"/>
    <property type="project" value="TreeGrafter"/>
</dbReference>
<dbReference type="PANTHER" id="PTHR13748:SF62">
    <property type="entry name" value="COBW DOMAIN-CONTAINING PROTEIN"/>
    <property type="match status" value="1"/>
</dbReference>
<dbReference type="PANTHER" id="PTHR13748">
    <property type="entry name" value="COBW-RELATED"/>
    <property type="match status" value="1"/>
</dbReference>
<dbReference type="Proteomes" id="UP001302662">
    <property type="component" value="Chromosome"/>
</dbReference>
<dbReference type="EMBL" id="CP131062">
    <property type="protein sequence ID" value="WNY28860.1"/>
    <property type="molecule type" value="Genomic_DNA"/>
</dbReference>
<dbReference type="RefSeq" id="WP_316558865.1">
    <property type="nucleotide sequence ID" value="NZ_CP131062.1"/>
</dbReference>
<evidence type="ECO:0000313" key="3">
    <source>
        <dbReference type="Proteomes" id="UP001302662"/>
    </source>
</evidence>
<dbReference type="SUPFAM" id="SSF52540">
    <property type="entry name" value="P-loop containing nucleoside triphosphate hydrolases"/>
    <property type="match status" value="1"/>
</dbReference>
<dbReference type="InterPro" id="IPR027417">
    <property type="entry name" value="P-loop_NTPase"/>
</dbReference>
<dbReference type="GeneID" id="85197537"/>
<feature type="domain" description="CobW/HypB/UreG nucleotide-binding" evidence="1">
    <location>
        <begin position="14"/>
        <end position="192"/>
    </location>
</feature>
<dbReference type="AlphaFoldDB" id="A0AA96VAS3"/>
<reference evidence="2 3" key="1">
    <citation type="submission" date="2023-07" db="EMBL/GenBank/DDBJ databases">
        <title>Closed genome sequence of Methanimicrococcus sp. Es2.</title>
        <authorList>
            <person name="Protasov E."/>
            <person name="Platt K."/>
            <person name="Reeh H."/>
            <person name="Poehlein A."/>
            <person name="Daniel R."/>
            <person name="Brune A."/>
        </authorList>
    </citation>
    <scope>NUCLEOTIDE SEQUENCE [LARGE SCALE GENOMIC DNA]</scope>
    <source>
        <strain evidence="2 3">Es2</strain>
    </source>
</reference>
<sequence>MTHSNEQNENMTIIVIVGGFLGSGKTTLIKTLAKHYAASGKTAAYFTNEIGEEIIDGDLIGYDLDTKEITAACVTCNLKEVMSAAIEQLIEKAHPDVLFIEPKETVSPLVVKDELERISLKSRSEEYQFAPLLTLIHCAQFFRNIKEKKKMSFDQIIVSEVVVLNQIDLVNDKELNLIEESIRQINPNAAIIKNSILNENGINEIIKLIDETN</sequence>
<protein>
    <submittedName>
        <fullName evidence="2">Metal chaperone YciC</fullName>
    </submittedName>
</protein>
<gene>
    <name evidence="2" type="primary">yciC</name>
    <name evidence="2" type="ORF">MmiEs2_10690</name>
</gene>